<comment type="caution">
    <text evidence="1">The sequence shown here is derived from an EMBL/GenBank/DDBJ whole genome shotgun (WGS) entry which is preliminary data.</text>
</comment>
<reference evidence="1 2" key="1">
    <citation type="submission" date="2019-01" db="EMBL/GenBank/DDBJ databases">
        <title>Draft genome sequence of Psathyrella aberdarensis IHI B618.</title>
        <authorList>
            <person name="Buettner E."/>
            <person name="Kellner H."/>
        </authorList>
    </citation>
    <scope>NUCLEOTIDE SEQUENCE [LARGE SCALE GENOMIC DNA]</scope>
    <source>
        <strain evidence="1 2">IHI B618</strain>
    </source>
</reference>
<evidence type="ECO:0000313" key="2">
    <source>
        <dbReference type="Proteomes" id="UP000290288"/>
    </source>
</evidence>
<dbReference type="AlphaFoldDB" id="A0A4Q2DLB3"/>
<gene>
    <name evidence="1" type="ORF">EST38_g5088</name>
</gene>
<name>A0A4Q2DLB3_9AGAR</name>
<organism evidence="1 2">
    <name type="scientific">Candolleomyces aberdarensis</name>
    <dbReference type="NCBI Taxonomy" id="2316362"/>
    <lineage>
        <taxon>Eukaryota</taxon>
        <taxon>Fungi</taxon>
        <taxon>Dikarya</taxon>
        <taxon>Basidiomycota</taxon>
        <taxon>Agaricomycotina</taxon>
        <taxon>Agaricomycetes</taxon>
        <taxon>Agaricomycetidae</taxon>
        <taxon>Agaricales</taxon>
        <taxon>Agaricineae</taxon>
        <taxon>Psathyrellaceae</taxon>
        <taxon>Candolleomyces</taxon>
    </lineage>
</organism>
<evidence type="ECO:0000313" key="1">
    <source>
        <dbReference type="EMBL" id="RXW20773.1"/>
    </source>
</evidence>
<accession>A0A4Q2DLB3</accession>
<keyword evidence="2" id="KW-1185">Reference proteome</keyword>
<proteinExistence type="predicted"/>
<dbReference type="EMBL" id="SDEE01000134">
    <property type="protein sequence ID" value="RXW20773.1"/>
    <property type="molecule type" value="Genomic_DNA"/>
</dbReference>
<sequence length="92" mass="10290">MVFSLVRKVVINQIAFLETTIIYINSARSDHFLGITTLANLKDLTDINVIVKLKPIARLLELVHDDLIETSIHTSLGTSRPLSPVPRPEDLD</sequence>
<protein>
    <submittedName>
        <fullName evidence="1">Uncharacterized protein</fullName>
    </submittedName>
</protein>
<dbReference type="Proteomes" id="UP000290288">
    <property type="component" value="Unassembled WGS sequence"/>
</dbReference>